<proteinExistence type="predicted"/>
<name>A0ABY1ZPK6_9GAMM</name>
<accession>A0ABY1ZPK6</accession>
<gene>
    <name evidence="1" type="ORF">EZI54_06100</name>
</gene>
<protein>
    <submittedName>
        <fullName evidence="1">ABC transporter substrate-binding protein</fullName>
    </submittedName>
</protein>
<dbReference type="EMBL" id="SJDL01000007">
    <property type="protein sequence ID" value="TBW57612.1"/>
    <property type="molecule type" value="Genomic_DNA"/>
</dbReference>
<dbReference type="PANTHER" id="PTHR38834:SF3">
    <property type="entry name" value="SOLUTE-BINDING PROTEIN FAMILY 3_N-TERMINAL DOMAIN-CONTAINING PROTEIN"/>
    <property type="match status" value="1"/>
</dbReference>
<dbReference type="Gene3D" id="3.40.190.10">
    <property type="entry name" value="Periplasmic binding protein-like II"/>
    <property type="match status" value="2"/>
</dbReference>
<comment type="caution">
    <text evidence="1">The sequence shown here is derived from an EMBL/GenBank/DDBJ whole genome shotgun (WGS) entry which is preliminary data.</text>
</comment>
<evidence type="ECO:0000313" key="2">
    <source>
        <dbReference type="Proteomes" id="UP000313645"/>
    </source>
</evidence>
<reference evidence="1 2" key="1">
    <citation type="submission" date="2019-02" db="EMBL/GenBank/DDBJ databases">
        <title>Marinobacter halodurans sp. nov., a marine bacterium isolated from sea tidal flat.</title>
        <authorList>
            <person name="Yoo Y."/>
            <person name="Lee D.W."/>
            <person name="Kim B.S."/>
            <person name="Kim J.-J."/>
        </authorList>
    </citation>
    <scope>NUCLEOTIDE SEQUENCE [LARGE SCALE GENOMIC DNA]</scope>
    <source>
        <strain evidence="1 2">YJ-S3-2</strain>
    </source>
</reference>
<dbReference type="Proteomes" id="UP000313645">
    <property type="component" value="Unassembled WGS sequence"/>
</dbReference>
<evidence type="ECO:0000313" key="1">
    <source>
        <dbReference type="EMBL" id="TBW57612.1"/>
    </source>
</evidence>
<dbReference type="PANTHER" id="PTHR38834">
    <property type="entry name" value="PERIPLASMIC SUBSTRATE BINDING PROTEIN FAMILY 3"/>
    <property type="match status" value="1"/>
</dbReference>
<organism evidence="1 2">
    <name type="scientific">Marinobacter halodurans</name>
    <dbReference type="NCBI Taxonomy" id="2528979"/>
    <lineage>
        <taxon>Bacteria</taxon>
        <taxon>Pseudomonadati</taxon>
        <taxon>Pseudomonadota</taxon>
        <taxon>Gammaproteobacteria</taxon>
        <taxon>Pseudomonadales</taxon>
        <taxon>Marinobacteraceae</taxon>
        <taxon>Marinobacter</taxon>
    </lineage>
</organism>
<sequence length="260" mass="28837">MRCVGVGVIRLKLGSIGLLLALFAQAAFGERLYLYTVDYPPLMTSKTGHYYAHRREDIGGACTEVVKAMMANTKYEYVMKMRDWSLAYDRVKAKKNHGLFCTVRNDARENDFQWVGPLLPLRWTLFAAPGSDIKLDSLEDARNLKIAGYRGDIMTETLLKEGFNVTRPVSDRGNARSLEMGVVDLWVTDRLVGPALARSAANLTGMRPVLEFRETQTYLAVSKSTDASVVAGLQAGLDKAIADGTVKAIMASYEKRAEQE</sequence>
<keyword evidence="2" id="KW-1185">Reference proteome</keyword>
<dbReference type="SUPFAM" id="SSF53850">
    <property type="entry name" value="Periplasmic binding protein-like II"/>
    <property type="match status" value="1"/>
</dbReference>